<evidence type="ECO:0000256" key="5">
    <source>
        <dbReference type="ARBA" id="ARBA00022723"/>
    </source>
</evidence>
<dbReference type="AlphaFoldDB" id="A0A7J7IHE7"/>
<dbReference type="Pfam" id="PF21180">
    <property type="entry name" value="TOP6A-Spo11_Toprim"/>
    <property type="match status" value="1"/>
</dbReference>
<dbReference type="GO" id="GO:0042138">
    <property type="term" value="P:meiotic DNA double-strand break formation"/>
    <property type="evidence" value="ECO:0007669"/>
    <property type="project" value="TreeGrafter"/>
</dbReference>
<evidence type="ECO:0000256" key="1">
    <source>
        <dbReference type="ARBA" id="ARBA00000185"/>
    </source>
</evidence>
<evidence type="ECO:0000256" key="6">
    <source>
        <dbReference type="ARBA" id="ARBA00022842"/>
    </source>
</evidence>
<comment type="caution">
    <text evidence="12">The sequence shown here is derived from an EMBL/GenBank/DDBJ whole genome shotgun (WGS) entry which is preliminary data.</text>
</comment>
<organism evidence="12 13">
    <name type="scientific">Cyanidiococcus yangmingshanensis</name>
    <dbReference type="NCBI Taxonomy" id="2690220"/>
    <lineage>
        <taxon>Eukaryota</taxon>
        <taxon>Rhodophyta</taxon>
        <taxon>Bangiophyceae</taxon>
        <taxon>Cyanidiales</taxon>
        <taxon>Cyanidiaceae</taxon>
        <taxon>Cyanidiococcus</taxon>
    </lineage>
</organism>
<dbReference type="GO" id="GO:0005524">
    <property type="term" value="F:ATP binding"/>
    <property type="evidence" value="ECO:0007669"/>
    <property type="project" value="InterPro"/>
</dbReference>
<dbReference type="GO" id="GO:0003918">
    <property type="term" value="F:DNA topoisomerase type II (double strand cut, ATP-hydrolyzing) activity"/>
    <property type="evidence" value="ECO:0007669"/>
    <property type="project" value="UniProtKB-EC"/>
</dbReference>
<evidence type="ECO:0000313" key="12">
    <source>
        <dbReference type="EMBL" id="KAF6001741.1"/>
    </source>
</evidence>
<dbReference type="GO" id="GO:0007131">
    <property type="term" value="P:reciprocal meiotic recombination"/>
    <property type="evidence" value="ECO:0007669"/>
    <property type="project" value="TreeGrafter"/>
</dbReference>
<keyword evidence="8" id="KW-0238">DNA-binding</keyword>
<comment type="catalytic activity">
    <reaction evidence="1">
        <text>ATP-dependent breakage, passage and rejoining of double-stranded DNA.</text>
        <dbReference type="EC" id="5.6.2.2"/>
    </reaction>
</comment>
<dbReference type="EC" id="5.6.2.2" evidence="4"/>
<accession>A0A7J7IHE7</accession>
<evidence type="ECO:0000256" key="3">
    <source>
        <dbReference type="ARBA" id="ARBA00006559"/>
    </source>
</evidence>
<evidence type="ECO:0000256" key="7">
    <source>
        <dbReference type="ARBA" id="ARBA00023029"/>
    </source>
</evidence>
<keyword evidence="7" id="KW-0799">Topoisomerase</keyword>
<dbReference type="PANTHER" id="PTHR10848:SF2">
    <property type="entry name" value="RECOMBINATION PROTEIN SPO11, PUTATIVE-RELATED"/>
    <property type="match status" value="1"/>
</dbReference>
<evidence type="ECO:0000259" key="11">
    <source>
        <dbReference type="Pfam" id="PF21180"/>
    </source>
</evidence>
<dbReference type="Gene3D" id="3.40.1360.10">
    <property type="match status" value="1"/>
</dbReference>
<reference evidence="12 13" key="1">
    <citation type="journal article" date="2020" name="J. Phycol.">
        <title>Comparative genome analysis reveals Cyanidiococcus gen. nov., a new extremophilic red algal genus sister to Cyanidioschyzon (Cyanidioschyzonaceae, Rhodophyta).</title>
        <authorList>
            <person name="Liu S.-L."/>
            <person name="Chiang Y.-R."/>
            <person name="Yoon H.S."/>
            <person name="Fu H.-Y."/>
        </authorList>
    </citation>
    <scope>NUCLEOTIDE SEQUENCE [LARGE SCALE GENOMIC DNA]</scope>
    <source>
        <strain evidence="12 13">THAL066</strain>
    </source>
</reference>
<keyword evidence="6" id="KW-0460">Magnesium</keyword>
<name>A0A7J7IHE7_9RHOD</name>
<evidence type="ECO:0000256" key="8">
    <source>
        <dbReference type="ARBA" id="ARBA00023125"/>
    </source>
</evidence>
<evidence type="ECO:0000259" key="10">
    <source>
        <dbReference type="Pfam" id="PF04406"/>
    </source>
</evidence>
<dbReference type="GO" id="GO:0003677">
    <property type="term" value="F:DNA binding"/>
    <property type="evidence" value="ECO:0007669"/>
    <property type="project" value="UniProtKB-KW"/>
</dbReference>
<evidence type="ECO:0000256" key="4">
    <source>
        <dbReference type="ARBA" id="ARBA00012895"/>
    </source>
</evidence>
<dbReference type="InterPro" id="IPR036078">
    <property type="entry name" value="Spo11/TopoVI_A_sf"/>
</dbReference>
<feature type="domain" description="Topoisomerase 6 subunit A/Spo11 TOPRIM" evidence="11">
    <location>
        <begin position="207"/>
        <end position="253"/>
    </location>
</feature>
<dbReference type="EMBL" id="VWRR01000013">
    <property type="protein sequence ID" value="KAF6001741.1"/>
    <property type="molecule type" value="Genomic_DNA"/>
</dbReference>
<evidence type="ECO:0000256" key="9">
    <source>
        <dbReference type="ARBA" id="ARBA00023235"/>
    </source>
</evidence>
<proteinExistence type="inferred from homology"/>
<dbReference type="GO" id="GO:0000228">
    <property type="term" value="C:nuclear chromosome"/>
    <property type="evidence" value="ECO:0007669"/>
    <property type="project" value="TreeGrafter"/>
</dbReference>
<dbReference type="PANTHER" id="PTHR10848">
    <property type="entry name" value="MEIOTIC RECOMBINATION PROTEIN SPO11"/>
    <property type="match status" value="1"/>
</dbReference>
<sequence>MIASGDENLLWGIQHPFPLAAEHSSDACWRQRQLEHVALQILDELVCSGCTSSYRKLKQVQGCEAASVERLWKLVVLLARVQKNTQRAYPQESMYLRELFYQLTPVFGNQSEMARHLDRLLNRIQCPRSDMGIVAESRGWVYFGPGLALQKRFECTLRQVQATADATDAQQPALYRGLIPIPNDVALDPSQYRLVSEPNDGRAITMFIVEKYGIFRNLIDEDLVSLLPATTVLITGCGQPSFATRAFVAHLMRLLQPRRHRNGHAFDPRPWPFLGAYIITDYNPHGLCIARQYRQCVDSFSATATTVPGPSCIPRWIGPRARHLQQLRSNGTSEAQSITGSAAVHVHARQKPFSQRELALARHLYIDAIRRGDSVVAEELQLMVGSRLWTEQLTKSLPKSKASLNRAETSSRDGLGAWDLQSLILCMGPETFTREFMPRLLMHSWYVEYQKAYGVSFC</sequence>
<dbReference type="InterPro" id="IPR002815">
    <property type="entry name" value="Spo11/TopoVI_A"/>
</dbReference>
<dbReference type="Proteomes" id="UP000530660">
    <property type="component" value="Unassembled WGS sequence"/>
</dbReference>
<evidence type="ECO:0000313" key="13">
    <source>
        <dbReference type="Proteomes" id="UP000530660"/>
    </source>
</evidence>
<keyword evidence="5" id="KW-0479">Metal-binding</keyword>
<comment type="cofactor">
    <cofactor evidence="2">
        <name>Mg(2+)</name>
        <dbReference type="ChEBI" id="CHEBI:18420"/>
    </cofactor>
</comment>
<dbReference type="OrthoDB" id="2328at2759"/>
<keyword evidence="9" id="KW-0413">Isomerase</keyword>
<dbReference type="GO" id="GO:0000706">
    <property type="term" value="P:meiotic DNA double-strand break processing"/>
    <property type="evidence" value="ECO:0007669"/>
    <property type="project" value="TreeGrafter"/>
</dbReference>
<keyword evidence="13" id="KW-1185">Reference proteome</keyword>
<feature type="domain" description="Spo11/DNA topoisomerase VI subunit A N-terminal" evidence="10">
    <location>
        <begin position="74"/>
        <end position="133"/>
    </location>
</feature>
<dbReference type="InterPro" id="IPR013049">
    <property type="entry name" value="Spo11/TopoVI_A_N"/>
</dbReference>
<comment type="similarity">
    <text evidence="3">Belongs to the TOP6A family.</text>
</comment>
<dbReference type="GO" id="GO:0046872">
    <property type="term" value="F:metal ion binding"/>
    <property type="evidence" value="ECO:0007669"/>
    <property type="project" value="UniProtKB-KW"/>
</dbReference>
<protein>
    <recommendedName>
        <fullName evidence="4">DNA topoisomerase (ATP-hydrolyzing)</fullName>
        <ecNumber evidence="4">5.6.2.2</ecNumber>
    </recommendedName>
</protein>
<gene>
    <name evidence="12" type="primary">MEI-W68_2</name>
    <name evidence="12" type="ORF">F1559_002612</name>
</gene>
<dbReference type="Pfam" id="PF04406">
    <property type="entry name" value="TP6A_N"/>
    <property type="match status" value="1"/>
</dbReference>
<evidence type="ECO:0000256" key="2">
    <source>
        <dbReference type="ARBA" id="ARBA00001946"/>
    </source>
</evidence>
<dbReference type="SUPFAM" id="SSF56726">
    <property type="entry name" value="DNA topoisomerase IV, alpha subunit"/>
    <property type="match status" value="1"/>
</dbReference>
<dbReference type="InterPro" id="IPR034136">
    <property type="entry name" value="TOPRIM_Topo6A/Spo11"/>
</dbReference>